<evidence type="ECO:0000313" key="2">
    <source>
        <dbReference type="Proteomes" id="UP000076154"/>
    </source>
</evidence>
<reference evidence="1" key="1">
    <citation type="submission" date="2018-04" db="EMBL/GenBank/DDBJ databases">
        <title>Whole genome sequencing of Hypsizygus marmoreus.</title>
        <authorList>
            <person name="Choi I.-G."/>
            <person name="Min B."/>
            <person name="Kim J.-G."/>
            <person name="Kim S."/>
            <person name="Oh Y.-L."/>
            <person name="Kong W.-S."/>
            <person name="Park H."/>
            <person name="Jeong J."/>
            <person name="Song E.-S."/>
        </authorList>
    </citation>
    <scope>NUCLEOTIDE SEQUENCE [LARGE SCALE GENOMIC DNA]</scope>
    <source>
        <strain evidence="1">51987-8</strain>
    </source>
</reference>
<name>A0A369JN91_HYPMA</name>
<dbReference type="AlphaFoldDB" id="A0A369JN91"/>
<sequence>MQNGLSEPSLAIDVCQGPVRHNLSLSPNAYVFKSSRYSPARNADSPPWVRKRPHLSLRQLDQHGAGAVNLAASAFALPGFVPLSSLSTSYIQVANQHEALESGITPCTAFLSAPYAPSLDMISESPASCIAVYDPSLTAMQPTDATRPQPFPELTPKPFTPLAVYRADSTIAFADSEHLLSLTEVFPGMGIPPCPWCSTKDTSFMERPAKGAIDYGAGVDYPFLLPDPLIPIPDIGISPEGDLAVLGSVVIY</sequence>
<dbReference type="InParanoid" id="A0A369JN91"/>
<accession>A0A369JN91</accession>
<dbReference type="Proteomes" id="UP000076154">
    <property type="component" value="Unassembled WGS sequence"/>
</dbReference>
<proteinExistence type="predicted"/>
<organism evidence="1 2">
    <name type="scientific">Hypsizygus marmoreus</name>
    <name type="common">White beech mushroom</name>
    <name type="synonym">Agaricus marmoreus</name>
    <dbReference type="NCBI Taxonomy" id="39966"/>
    <lineage>
        <taxon>Eukaryota</taxon>
        <taxon>Fungi</taxon>
        <taxon>Dikarya</taxon>
        <taxon>Basidiomycota</taxon>
        <taxon>Agaricomycotina</taxon>
        <taxon>Agaricomycetes</taxon>
        <taxon>Agaricomycetidae</taxon>
        <taxon>Agaricales</taxon>
        <taxon>Tricholomatineae</taxon>
        <taxon>Lyophyllaceae</taxon>
        <taxon>Hypsizygus</taxon>
    </lineage>
</organism>
<dbReference type="EMBL" id="LUEZ02000049">
    <property type="protein sequence ID" value="RDB22680.1"/>
    <property type="molecule type" value="Genomic_DNA"/>
</dbReference>
<keyword evidence="2" id="KW-1185">Reference proteome</keyword>
<protein>
    <submittedName>
        <fullName evidence="1">Uncharacterized protein</fullName>
    </submittedName>
</protein>
<dbReference type="OrthoDB" id="3067461at2759"/>
<gene>
    <name evidence="1" type="ORF">Hypma_010295</name>
</gene>
<comment type="caution">
    <text evidence="1">The sequence shown here is derived from an EMBL/GenBank/DDBJ whole genome shotgun (WGS) entry which is preliminary data.</text>
</comment>
<evidence type="ECO:0000313" key="1">
    <source>
        <dbReference type="EMBL" id="RDB22680.1"/>
    </source>
</evidence>